<keyword evidence="1" id="KW-0418">Kinase</keyword>
<dbReference type="Pfam" id="PF01740">
    <property type="entry name" value="STAS"/>
    <property type="match status" value="1"/>
</dbReference>
<keyword evidence="1" id="KW-0808">Transferase</keyword>
<dbReference type="Gene3D" id="3.30.750.24">
    <property type="entry name" value="STAS domain"/>
    <property type="match status" value="1"/>
</dbReference>
<name>A0A2T0SJT2_9ACTN</name>
<dbReference type="OrthoDB" id="3364147at2"/>
<dbReference type="GO" id="GO:0004674">
    <property type="term" value="F:protein serine/threonine kinase activity"/>
    <property type="evidence" value="ECO:0007669"/>
    <property type="project" value="UniProtKB-KW"/>
</dbReference>
<accession>A0A2T0SJT2</accession>
<dbReference type="SUPFAM" id="SSF55874">
    <property type="entry name" value="ATPase domain of HSP90 chaperone/DNA topoisomerase II/histidine kinase"/>
    <property type="match status" value="1"/>
</dbReference>
<reference evidence="3 4" key="1">
    <citation type="submission" date="2018-03" db="EMBL/GenBank/DDBJ databases">
        <title>Genomic Encyclopedia of Archaeal and Bacterial Type Strains, Phase II (KMG-II): from individual species to whole genera.</title>
        <authorList>
            <person name="Goeker M."/>
        </authorList>
    </citation>
    <scope>NUCLEOTIDE SEQUENCE [LARGE SCALE GENOMIC DNA]</scope>
    <source>
        <strain evidence="3 4">DSM 45348</strain>
    </source>
</reference>
<dbReference type="InterPro" id="IPR036890">
    <property type="entry name" value="HATPase_C_sf"/>
</dbReference>
<evidence type="ECO:0000256" key="1">
    <source>
        <dbReference type="ARBA" id="ARBA00022527"/>
    </source>
</evidence>
<evidence type="ECO:0000259" key="2">
    <source>
        <dbReference type="PROSITE" id="PS50801"/>
    </source>
</evidence>
<dbReference type="EMBL" id="PVZG01000001">
    <property type="protein sequence ID" value="PRY33661.1"/>
    <property type="molecule type" value="Genomic_DNA"/>
</dbReference>
<dbReference type="InterPro" id="IPR036513">
    <property type="entry name" value="STAS_dom_sf"/>
</dbReference>
<protein>
    <recommendedName>
        <fullName evidence="2">STAS domain-containing protein</fullName>
    </recommendedName>
</protein>
<dbReference type="Proteomes" id="UP000239209">
    <property type="component" value="Unassembled WGS sequence"/>
</dbReference>
<dbReference type="SUPFAM" id="SSF52091">
    <property type="entry name" value="SpoIIaa-like"/>
    <property type="match status" value="1"/>
</dbReference>
<dbReference type="Pfam" id="PF13581">
    <property type="entry name" value="HATPase_c_2"/>
    <property type="match status" value="1"/>
</dbReference>
<keyword evidence="4" id="KW-1185">Reference proteome</keyword>
<dbReference type="InterPro" id="IPR003594">
    <property type="entry name" value="HATPase_dom"/>
</dbReference>
<organism evidence="3 4">
    <name type="scientific">Pseudosporangium ferrugineum</name>
    <dbReference type="NCBI Taxonomy" id="439699"/>
    <lineage>
        <taxon>Bacteria</taxon>
        <taxon>Bacillati</taxon>
        <taxon>Actinomycetota</taxon>
        <taxon>Actinomycetes</taxon>
        <taxon>Micromonosporales</taxon>
        <taxon>Micromonosporaceae</taxon>
        <taxon>Pseudosporangium</taxon>
    </lineage>
</organism>
<dbReference type="RefSeq" id="WP_106124917.1">
    <property type="nucleotide sequence ID" value="NZ_PVZG01000001.1"/>
</dbReference>
<dbReference type="InterPro" id="IPR050267">
    <property type="entry name" value="Anti-sigma-factor_SerPK"/>
</dbReference>
<evidence type="ECO:0000313" key="4">
    <source>
        <dbReference type="Proteomes" id="UP000239209"/>
    </source>
</evidence>
<comment type="caution">
    <text evidence="3">The sequence shown here is derived from an EMBL/GenBank/DDBJ whole genome shotgun (WGS) entry which is preliminary data.</text>
</comment>
<proteinExistence type="predicted"/>
<evidence type="ECO:0000313" key="3">
    <source>
        <dbReference type="EMBL" id="PRY33661.1"/>
    </source>
</evidence>
<dbReference type="PANTHER" id="PTHR35526:SF3">
    <property type="entry name" value="ANTI-SIGMA-F FACTOR RSBW"/>
    <property type="match status" value="1"/>
</dbReference>
<dbReference type="AlphaFoldDB" id="A0A2T0SJT2"/>
<dbReference type="InterPro" id="IPR002645">
    <property type="entry name" value="STAS_dom"/>
</dbReference>
<keyword evidence="1" id="KW-0723">Serine/threonine-protein kinase</keyword>
<gene>
    <name evidence="3" type="ORF">CLV70_101824</name>
</gene>
<dbReference type="PANTHER" id="PTHR35526">
    <property type="entry name" value="ANTI-SIGMA-F FACTOR RSBW-RELATED"/>
    <property type="match status" value="1"/>
</dbReference>
<dbReference type="Gene3D" id="3.30.565.10">
    <property type="entry name" value="Histidine kinase-like ATPase, C-terminal domain"/>
    <property type="match status" value="1"/>
</dbReference>
<feature type="domain" description="STAS" evidence="2">
    <location>
        <begin position="13"/>
        <end position="113"/>
    </location>
</feature>
<dbReference type="PROSITE" id="PS50801">
    <property type="entry name" value="STAS"/>
    <property type="match status" value="1"/>
</dbReference>
<dbReference type="CDD" id="cd16936">
    <property type="entry name" value="HATPase_RsbW-like"/>
    <property type="match status" value="1"/>
</dbReference>
<sequence>MGVDALVREVTGGRLSVALCGDLGLPEVASLRARLLKSLAEQPDALLIDLSNLTVREPLALAVFSTLSRQAARWPGIPVLMCAPRPDARRTLTLAAYKRLPVFPSVDAALAALDDDRQVQPDLSDELLPLRGAARQARNVATDACLRWGLDRLVAPASLIASELVSNVVDHASTMMTLRLTLRRHYLHISVRDGSSAEPALRSGASPDASSGRGLMLVDASAHAWGWLPCEGGKVVWASLSTR</sequence>